<dbReference type="InterPro" id="IPR029865">
    <property type="entry name" value="KIAA0319-like"/>
</dbReference>
<dbReference type="SUPFAM" id="SSF49265">
    <property type="entry name" value="Fibronectin type III"/>
    <property type="match status" value="1"/>
</dbReference>
<evidence type="ECO:0000313" key="2">
    <source>
        <dbReference type="EMBL" id="TDO99937.1"/>
    </source>
</evidence>
<dbReference type="Proteomes" id="UP000294656">
    <property type="component" value="Unassembled WGS sequence"/>
</dbReference>
<dbReference type="InterPro" id="IPR036116">
    <property type="entry name" value="FN3_sf"/>
</dbReference>
<proteinExistence type="predicted"/>
<dbReference type="RefSeq" id="WP_133502760.1">
    <property type="nucleotide sequence ID" value="NZ_SNXC01000009.1"/>
</dbReference>
<dbReference type="GO" id="GO:0031410">
    <property type="term" value="C:cytoplasmic vesicle"/>
    <property type="evidence" value="ECO:0007669"/>
    <property type="project" value="TreeGrafter"/>
</dbReference>
<keyword evidence="3" id="KW-1185">Reference proteome</keyword>
<dbReference type="Pfam" id="PF22352">
    <property type="entry name" value="K319L-like_PKD"/>
    <property type="match status" value="4"/>
</dbReference>
<dbReference type="InterPro" id="IPR003961">
    <property type="entry name" value="FN3_dom"/>
</dbReference>
<accession>A0A4R6MDW0</accession>
<dbReference type="InterPro" id="IPR035986">
    <property type="entry name" value="PKD_dom_sf"/>
</dbReference>
<dbReference type="Pfam" id="PF00041">
    <property type="entry name" value="fn3"/>
    <property type="match status" value="1"/>
</dbReference>
<dbReference type="PANTHER" id="PTHR46182">
    <property type="entry name" value="FI19480P1"/>
    <property type="match status" value="1"/>
</dbReference>
<dbReference type="NCBIfam" id="NF012211">
    <property type="entry name" value="tand_rpt_95"/>
    <property type="match status" value="3"/>
</dbReference>
<dbReference type="PANTHER" id="PTHR46182:SF2">
    <property type="entry name" value="FI19480P1"/>
    <property type="match status" value="1"/>
</dbReference>
<dbReference type="SMART" id="SM00089">
    <property type="entry name" value="PKD"/>
    <property type="match status" value="4"/>
</dbReference>
<comment type="caution">
    <text evidence="2">The sequence shown here is derived from an EMBL/GenBank/DDBJ whole genome shotgun (WGS) entry which is preliminary data.</text>
</comment>
<dbReference type="InterPro" id="IPR011460">
    <property type="entry name" value="Lcl_C"/>
</dbReference>
<evidence type="ECO:0000259" key="1">
    <source>
        <dbReference type="PROSITE" id="PS50853"/>
    </source>
</evidence>
<name>A0A4R6MDW0_9GAMM</name>
<organism evidence="2 3">
    <name type="scientific">Marinomonas balearica</name>
    <dbReference type="NCBI Taxonomy" id="491947"/>
    <lineage>
        <taxon>Bacteria</taxon>
        <taxon>Pseudomonadati</taxon>
        <taxon>Pseudomonadota</taxon>
        <taxon>Gammaproteobacteria</taxon>
        <taxon>Oceanospirillales</taxon>
        <taxon>Oceanospirillaceae</taxon>
        <taxon>Marinomonas</taxon>
    </lineage>
</organism>
<gene>
    <name evidence="2" type="ORF">DFP79_0950</name>
</gene>
<dbReference type="Gene3D" id="2.60.40.10">
    <property type="entry name" value="Immunoglobulins"/>
    <property type="match status" value="1"/>
</dbReference>
<dbReference type="AlphaFoldDB" id="A0A4R6MDW0"/>
<dbReference type="GO" id="GO:0016020">
    <property type="term" value="C:membrane"/>
    <property type="evidence" value="ECO:0007669"/>
    <property type="project" value="TreeGrafter"/>
</dbReference>
<dbReference type="PROSITE" id="PS50853">
    <property type="entry name" value="FN3"/>
    <property type="match status" value="1"/>
</dbReference>
<dbReference type="InterPro" id="IPR022409">
    <property type="entry name" value="PKD/Chitinase_dom"/>
</dbReference>
<dbReference type="Gene3D" id="2.60.40.3010">
    <property type="match status" value="4"/>
</dbReference>
<feature type="domain" description="Fibronectin type-III" evidence="1">
    <location>
        <begin position="441"/>
        <end position="543"/>
    </location>
</feature>
<dbReference type="EMBL" id="SNXC01000009">
    <property type="protein sequence ID" value="TDO99937.1"/>
    <property type="molecule type" value="Genomic_DNA"/>
</dbReference>
<dbReference type="SUPFAM" id="SSF49299">
    <property type="entry name" value="PKD domain"/>
    <property type="match status" value="4"/>
</dbReference>
<sequence>MIKSLIVWLMRVYQDRISPSKGYQCVCHARLGLWAICLALVTGCGDSGGDDSTSNSTNNANQPSINLAPIVSAHDDQTVNEATKVTLTGNATDGDGSIVSYLWTQTIGTNVTLLNSSAASASFMAPTLISADTLEFKLTVTDNEGVSSSDTVSITVNPVNAAPSVSAGSDQTVNEATKVTLTGNATDGDGSTMSYQWTQTSGTNVTLLNSSAASASFMAPTLTSADTLEFKLTVTDDEGVSSSDTVSVTVNPVNAAPSVSAGSDQTVNEATKVTLTGSATDGDGSIVSYLWTQTIGTNVTLLNSSAASASFMAPTLTSADTLEFKLTVTDNEGVSSSDTVSVTVNPVNAAPSVSAGSDQTVNEATKVTLTGSATDGDGSIMSYLWTQTSGTNVTLSNSSNASVRFIAPTLVTADTLEFKLTATDNEGRSSSDSVSVTVNAAPVVFTPELNATAGDKAISLSWNPVDGADSYHLYYAKETFSNITSVDNYASLNGGSLVMGLTGTGYALTGLTNDTPYYVTLTAVKDGKESAPSAEVTATPKAPVVVEATGKLNDTGITWGGDYNEGNGYRNNDDCSSNIDAKQDCHQGRDALAAAGQLSKIGGGSAGFDFTKLDSNGNDLSANSAQWDCVRDNVTGLIWEVKTDANNTRGDNLHDADDRYNWYNTDPNTNGGADGYADDDGNICYGYNVNDENSFCNTQAFVKRVNSAGLCGASDWRMPKKDELRSIVDYSRYNPAIDSDYFPNTHSSMYWSGSPFAFISRNAWNVYFNYGYGSTNYRDRDGHVRLVRDGQ</sequence>
<dbReference type="Pfam" id="PF07603">
    <property type="entry name" value="Lcl_C"/>
    <property type="match status" value="1"/>
</dbReference>
<dbReference type="InterPro" id="IPR013783">
    <property type="entry name" value="Ig-like_fold"/>
</dbReference>
<reference evidence="2 3" key="1">
    <citation type="submission" date="2019-03" db="EMBL/GenBank/DDBJ databases">
        <title>Genomic Encyclopedia of Type Strains, Phase III (KMG-III): the genomes of soil and plant-associated and newly described type strains.</title>
        <authorList>
            <person name="Whitman W."/>
        </authorList>
    </citation>
    <scope>NUCLEOTIDE SEQUENCE [LARGE SCALE GENOMIC DNA]</scope>
    <source>
        <strain evidence="2 3">CECT 7378</strain>
    </source>
</reference>
<dbReference type="CDD" id="cd00063">
    <property type="entry name" value="FN3"/>
    <property type="match status" value="1"/>
</dbReference>
<evidence type="ECO:0000313" key="3">
    <source>
        <dbReference type="Proteomes" id="UP000294656"/>
    </source>
</evidence>
<dbReference type="OrthoDB" id="9815730at2"/>
<protein>
    <submittedName>
        <fullName evidence="2">REJ domain-containing protein</fullName>
    </submittedName>
</protein>
<dbReference type="SMART" id="SM00060">
    <property type="entry name" value="FN3"/>
    <property type="match status" value="1"/>
</dbReference>